<dbReference type="PRINTS" id="PR00258">
    <property type="entry name" value="SPERACTRCPTR"/>
</dbReference>
<dbReference type="Gene3D" id="2.120.10.30">
    <property type="entry name" value="TolB, C-terminal domain"/>
    <property type="match status" value="1"/>
</dbReference>
<feature type="domain" description="SRCR" evidence="10">
    <location>
        <begin position="811"/>
        <end position="915"/>
    </location>
</feature>
<evidence type="ECO:0000313" key="11">
    <source>
        <dbReference type="EMBL" id="TST73064.1"/>
    </source>
</evidence>
<feature type="compositionally biased region" description="Low complexity" evidence="8">
    <location>
        <begin position="727"/>
        <end position="741"/>
    </location>
</feature>
<dbReference type="EMBL" id="VCAZ01000112">
    <property type="protein sequence ID" value="TST73064.1"/>
    <property type="molecule type" value="Genomic_DNA"/>
</dbReference>
<feature type="disulfide bond" evidence="7">
    <location>
        <begin position="884"/>
        <end position="894"/>
    </location>
</feature>
<accession>A0A556V3U1</accession>
<dbReference type="Pfam" id="PF07995">
    <property type="entry name" value="GSDH"/>
    <property type="match status" value="1"/>
</dbReference>
<comment type="caution">
    <text evidence="11">The sequence shown here is derived from an EMBL/GenBank/DDBJ whole genome shotgun (WGS) entry which is preliminary data.</text>
</comment>
<protein>
    <submittedName>
        <fullName evidence="11">HHIP-like protein 1</fullName>
    </submittedName>
</protein>
<dbReference type="InterPro" id="IPR036772">
    <property type="entry name" value="SRCR-like_dom_sf"/>
</dbReference>
<keyword evidence="5 7" id="KW-1015">Disulfide bond</keyword>
<dbReference type="InterPro" id="IPR011041">
    <property type="entry name" value="Quinoprot_gluc/sorb_DH_b-prop"/>
</dbReference>
<feature type="chain" id="PRO_5021754205" evidence="9">
    <location>
        <begin position="28"/>
        <end position="923"/>
    </location>
</feature>
<dbReference type="PANTHER" id="PTHR19328">
    <property type="entry name" value="HEDGEHOG-INTERACTING PROTEIN"/>
    <property type="match status" value="1"/>
</dbReference>
<feature type="compositionally biased region" description="Polar residues" evidence="8">
    <location>
        <begin position="684"/>
        <end position="709"/>
    </location>
</feature>
<dbReference type="SMART" id="SM00202">
    <property type="entry name" value="SR"/>
    <property type="match status" value="1"/>
</dbReference>
<dbReference type="AlphaFoldDB" id="A0A556V3U1"/>
<name>A0A556V3U1_BAGYA</name>
<dbReference type="SUPFAM" id="SSF50952">
    <property type="entry name" value="Soluble quinoprotein glucose dehydrogenase"/>
    <property type="match status" value="1"/>
</dbReference>
<evidence type="ECO:0000256" key="2">
    <source>
        <dbReference type="ARBA" id="ARBA00010658"/>
    </source>
</evidence>
<evidence type="ECO:0000256" key="8">
    <source>
        <dbReference type="SAM" id="MobiDB-lite"/>
    </source>
</evidence>
<feature type="region of interest" description="Disordered" evidence="8">
    <location>
        <begin position="727"/>
        <end position="751"/>
    </location>
</feature>
<dbReference type="InterPro" id="IPR001190">
    <property type="entry name" value="SRCR"/>
</dbReference>
<dbReference type="Pfam" id="PF00530">
    <property type="entry name" value="SRCR"/>
    <property type="match status" value="1"/>
</dbReference>
<evidence type="ECO:0000256" key="9">
    <source>
        <dbReference type="SAM" id="SignalP"/>
    </source>
</evidence>
<feature type="signal peptide" evidence="9">
    <location>
        <begin position="1"/>
        <end position="27"/>
    </location>
</feature>
<evidence type="ECO:0000256" key="7">
    <source>
        <dbReference type="PROSITE-ProRule" id="PRU00196"/>
    </source>
</evidence>
<dbReference type="FunFam" id="3.10.250.10:FF:000001">
    <property type="entry name" value="Lysyl oxidase 4 isoform X1"/>
    <property type="match status" value="1"/>
</dbReference>
<evidence type="ECO:0000256" key="4">
    <source>
        <dbReference type="ARBA" id="ARBA00022729"/>
    </source>
</evidence>
<feature type="compositionally biased region" description="Basic residues" evidence="8">
    <location>
        <begin position="783"/>
        <end position="809"/>
    </location>
</feature>
<proteinExistence type="inferred from homology"/>
<reference evidence="11 12" key="1">
    <citation type="journal article" date="2019" name="Genome Biol. Evol.">
        <title>Whole-Genome Sequencing of the Giant Devil Catfish, Bagarius yarrelli.</title>
        <authorList>
            <person name="Jiang W."/>
            <person name="Lv Y."/>
            <person name="Cheng L."/>
            <person name="Yang K."/>
            <person name="Chao B."/>
            <person name="Wang X."/>
            <person name="Li Y."/>
            <person name="Pan X."/>
            <person name="You X."/>
            <person name="Zhang Y."/>
            <person name="Yang J."/>
            <person name="Li J."/>
            <person name="Zhang X."/>
            <person name="Liu S."/>
            <person name="Sun C."/>
            <person name="Yang J."/>
            <person name="Shi Q."/>
        </authorList>
    </citation>
    <scope>NUCLEOTIDE SEQUENCE [LARGE SCALE GENOMIC DNA]</scope>
    <source>
        <strain evidence="11">JWS20170419001</strain>
        <tissue evidence="11">Muscle</tissue>
    </source>
</reference>
<evidence type="ECO:0000256" key="1">
    <source>
        <dbReference type="ARBA" id="ARBA00004613"/>
    </source>
</evidence>
<keyword evidence="12" id="KW-1185">Reference proteome</keyword>
<dbReference type="PROSITE" id="PS50287">
    <property type="entry name" value="SRCR_2"/>
    <property type="match status" value="1"/>
</dbReference>
<dbReference type="Proteomes" id="UP000319801">
    <property type="component" value="Unassembled WGS sequence"/>
</dbReference>
<dbReference type="OrthoDB" id="10266706at2759"/>
<dbReference type="InterPro" id="IPR018143">
    <property type="entry name" value="Folate_rcpt-like"/>
</dbReference>
<keyword evidence="6" id="KW-0325">Glycoprotein</keyword>
<comment type="subcellular location">
    <subcellularLocation>
        <location evidence="1">Secreted</location>
    </subcellularLocation>
</comment>
<evidence type="ECO:0000259" key="10">
    <source>
        <dbReference type="PROSITE" id="PS50287"/>
    </source>
</evidence>
<comment type="similarity">
    <text evidence="2">Belongs to the HHIP family.</text>
</comment>
<feature type="region of interest" description="Disordered" evidence="8">
    <location>
        <begin position="653"/>
        <end position="709"/>
    </location>
</feature>
<dbReference type="InterPro" id="IPR011042">
    <property type="entry name" value="6-blade_b-propeller_TolB-like"/>
</dbReference>
<feature type="compositionally biased region" description="Polar residues" evidence="8">
    <location>
        <begin position="742"/>
        <end position="751"/>
    </location>
</feature>
<sequence>MSLVRLWRAGILHYLPWLLWNSLNADAHPQCLDYKPPFQPQEPLFFCKEYAKFGCCDSEQDKQISYRFDQIMDYFDHSGFLVCGKYIRNILCQECSPYAAHLYDAENANTPMRELPGLCRDYCSDYWHHCRYTLSLLTDNNITTIIEEHLDKFCDYLELKDPEYCYPNVLANNELNANLGSVQSDPKGCIQLCLQEVANSLRNPVAMVHANDGTHRFFIAEQLGYVWTYLPNGSRVDRPFLNLTKAVLTSPWAGDERGFLCIALHPRFSVVKKAYVYYSVSVNKQERIRISEFLLSNMDMNMLDHSSERTLLEVVEPASNHNGGQLLFGLDGFLYIFIGDGGRAGDPFGKFGNSQNKSTLLGKALRIDVDNNEDGAPYSIPSDNPFIGEKDAKPEIYAYGVRNMWRCSVDRGDPITSQGQGRIFCGDVGQNKYEEVDIIENGGNYGWRAKEGFSCYDKKLCLNSSLDDILPIFAYPHKLGKSVTGGYIYRGCEMPNLNGLYIFGDFMSGRLMSLKENPDTGKWDYTEICMGRDKTCRFPKLINSYYKYIISFGEDEAGELYFLATGTPSAASRGGVVYKIVDPSRRAPPGKCSIKPSPVQIKGKLILFYPKEEFVISKKPTTTASPKTTAMTLPNPVVQATTRKPTTASPRLITHKPKVNTPTSKPRIPTKKTQTFAPKPTFRPVTTNPSVLRRNQSPTGTVRPHFSQSTTMRPQYITTLNMRLHTTSSRTFPPTTFRPSTKQPHTSNNSHSYWTASITSTTTTRLVDWTLDALRTSLPTDRPRKRGRGRGRKNWQRRGKEGRRRHRSGLVRLVSPDPNRSDRGRLEIFVRGEWGTVCDDLFDKKAATVVCKQLGFFGALRLGKPGEMGRVATNLRILLDDVECEGTERTLLHCKHAKVGQHNCSHAEDVGVVCSSEEELTVK</sequence>
<keyword evidence="3" id="KW-0964">Secreted</keyword>
<gene>
    <name evidence="11" type="ORF">Baya_12772</name>
</gene>
<dbReference type="PANTHER" id="PTHR19328:SF58">
    <property type="entry name" value="HHIP-LIKE PROTEIN 1"/>
    <property type="match status" value="1"/>
</dbReference>
<dbReference type="InterPro" id="IPR012938">
    <property type="entry name" value="Glc/Sorbosone_DH"/>
</dbReference>
<organism evidence="11 12">
    <name type="scientific">Bagarius yarrelli</name>
    <name type="common">Goonch</name>
    <name type="synonym">Bagrus yarrelli</name>
    <dbReference type="NCBI Taxonomy" id="175774"/>
    <lineage>
        <taxon>Eukaryota</taxon>
        <taxon>Metazoa</taxon>
        <taxon>Chordata</taxon>
        <taxon>Craniata</taxon>
        <taxon>Vertebrata</taxon>
        <taxon>Euteleostomi</taxon>
        <taxon>Actinopterygii</taxon>
        <taxon>Neopterygii</taxon>
        <taxon>Teleostei</taxon>
        <taxon>Ostariophysi</taxon>
        <taxon>Siluriformes</taxon>
        <taxon>Sisoridae</taxon>
        <taxon>Sisorinae</taxon>
        <taxon>Bagarius</taxon>
    </lineage>
</organism>
<keyword evidence="4 9" id="KW-0732">Signal</keyword>
<feature type="region of interest" description="Disordered" evidence="8">
    <location>
        <begin position="778"/>
        <end position="817"/>
    </location>
</feature>
<evidence type="ECO:0000256" key="3">
    <source>
        <dbReference type="ARBA" id="ARBA00022525"/>
    </source>
</evidence>
<evidence type="ECO:0000256" key="5">
    <source>
        <dbReference type="ARBA" id="ARBA00023157"/>
    </source>
</evidence>
<dbReference type="Pfam" id="PF03024">
    <property type="entry name" value="Folate_rec"/>
    <property type="match status" value="1"/>
</dbReference>
<evidence type="ECO:0000256" key="6">
    <source>
        <dbReference type="ARBA" id="ARBA00023180"/>
    </source>
</evidence>
<dbReference type="SUPFAM" id="SSF56487">
    <property type="entry name" value="SRCR-like"/>
    <property type="match status" value="1"/>
</dbReference>
<dbReference type="Gene3D" id="3.10.250.10">
    <property type="entry name" value="SRCR-like domain"/>
    <property type="match status" value="1"/>
</dbReference>
<dbReference type="GO" id="GO:0016020">
    <property type="term" value="C:membrane"/>
    <property type="evidence" value="ECO:0007669"/>
    <property type="project" value="InterPro"/>
</dbReference>
<dbReference type="GO" id="GO:0005576">
    <property type="term" value="C:extracellular region"/>
    <property type="evidence" value="ECO:0007669"/>
    <property type="project" value="UniProtKB-SubCell"/>
</dbReference>
<evidence type="ECO:0000313" key="12">
    <source>
        <dbReference type="Proteomes" id="UP000319801"/>
    </source>
</evidence>
<comment type="caution">
    <text evidence="7">Lacks conserved residue(s) required for the propagation of feature annotation.</text>
</comment>